<keyword evidence="3" id="KW-1185">Reference proteome</keyword>
<keyword evidence="1" id="KW-0175">Coiled coil</keyword>
<protein>
    <submittedName>
        <fullName evidence="4">Retrotrans_gag domain-containing protein</fullName>
    </submittedName>
</protein>
<feature type="compositionally biased region" description="Basic and acidic residues" evidence="2">
    <location>
        <begin position="270"/>
        <end position="287"/>
    </location>
</feature>
<dbReference type="WBParaSite" id="Csp11.Scaffold629.g8920.t1">
    <property type="protein sequence ID" value="Csp11.Scaffold629.g8920.t1"/>
    <property type="gene ID" value="Csp11.Scaffold629.g8920"/>
</dbReference>
<proteinExistence type="predicted"/>
<evidence type="ECO:0000313" key="3">
    <source>
        <dbReference type="Proteomes" id="UP000095282"/>
    </source>
</evidence>
<name>A0A1I7UFX3_9PELO</name>
<feature type="region of interest" description="Disordered" evidence="2">
    <location>
        <begin position="218"/>
        <end position="294"/>
    </location>
</feature>
<evidence type="ECO:0000256" key="2">
    <source>
        <dbReference type="SAM" id="MobiDB-lite"/>
    </source>
</evidence>
<evidence type="ECO:0000313" key="4">
    <source>
        <dbReference type="WBParaSite" id="Csp11.Scaffold629.g8920.t1"/>
    </source>
</evidence>
<evidence type="ECO:0000256" key="1">
    <source>
        <dbReference type="SAM" id="Coils"/>
    </source>
</evidence>
<feature type="compositionally biased region" description="Low complexity" evidence="2">
    <location>
        <begin position="233"/>
        <end position="249"/>
    </location>
</feature>
<feature type="coiled-coil region" evidence="1">
    <location>
        <begin position="128"/>
        <end position="187"/>
    </location>
</feature>
<dbReference type="AlphaFoldDB" id="A0A1I7UFX3"/>
<accession>A0A1I7UFX3</accession>
<sequence length="294" mass="34070">MQTSNNQPPRGDTESKDVEIRRLQMERENMKGLLSWAMEVTANESNPVITDIGEDVEKITVLGWDDIQKKILDANSSTTIHQKNYFVKLRRHFEAFRTNIATWRRESHLHKELNKALMREAQGLHVYYEQLNTSLQETMRCLERVKNEEIEKLQKEIQTLRDGYPDVRGLEAQIEHIAKLNDDLRNRLRTKDQEMLTWQSEIGALQSENRRMEKMIRQDPADTKSDLSANQGPTSSRDTPSAPAPSAATVSRGRARYRNPNKNPIPSRIQADRQCKKRPHEASEAQKNKKARCN</sequence>
<organism evidence="3 4">
    <name type="scientific">Caenorhabditis tropicalis</name>
    <dbReference type="NCBI Taxonomy" id="1561998"/>
    <lineage>
        <taxon>Eukaryota</taxon>
        <taxon>Metazoa</taxon>
        <taxon>Ecdysozoa</taxon>
        <taxon>Nematoda</taxon>
        <taxon>Chromadorea</taxon>
        <taxon>Rhabditida</taxon>
        <taxon>Rhabditina</taxon>
        <taxon>Rhabditomorpha</taxon>
        <taxon>Rhabditoidea</taxon>
        <taxon>Rhabditidae</taxon>
        <taxon>Peloderinae</taxon>
        <taxon>Caenorhabditis</taxon>
    </lineage>
</organism>
<reference evidence="4" key="1">
    <citation type="submission" date="2016-11" db="UniProtKB">
        <authorList>
            <consortium name="WormBaseParasite"/>
        </authorList>
    </citation>
    <scope>IDENTIFICATION</scope>
</reference>
<dbReference type="Proteomes" id="UP000095282">
    <property type="component" value="Unplaced"/>
</dbReference>